<dbReference type="InterPro" id="IPR051317">
    <property type="entry name" value="Gfo/Idh/MocA_oxidoreduct"/>
</dbReference>
<dbReference type="InterPro" id="IPR036291">
    <property type="entry name" value="NAD(P)-bd_dom_sf"/>
</dbReference>
<dbReference type="AlphaFoldDB" id="A0A378ND25"/>
<sequence length="347" mass="39411">MQPINIAIAGAGFSSRVFHIPFLKQDARFNIVKVYERTSNNAAEWLPNAETVRDFNALLTPEVDLVLITTPNQTHYAMVKESLLAGKHVLVEKPLVATVAEAEELAELAKRQGKVLYVYQNRRWDSHIATAKSLMEQNLLGELVDCEIRFDRYAKEKNVKVWKESGELGTGLVYDLGVHLIDQALYLFGKPEAVYADVRYQHEGALVDDNFDIQLYYANGFKVVLKASRYAREPSPTFVLHGKLGSYLKQTPDNQEDLLKNGVQPIGKDWNIEEKENWGILHTEVEGNVVRQPYRNAEGSYQNLFDDLYQAIAHNAEPIIKLEDVIFVLKVIESVFESAKLGQKIYL</sequence>
<dbReference type="EC" id="1.-.-.-" evidence="5"/>
<keyword evidence="2 5" id="KW-0560">Oxidoreductase</keyword>
<feature type="domain" description="Gfo/Idh/MocA-like oxidoreductase C-terminal" evidence="4">
    <location>
        <begin position="132"/>
        <end position="345"/>
    </location>
</feature>
<evidence type="ECO:0000313" key="6">
    <source>
        <dbReference type="Proteomes" id="UP000254031"/>
    </source>
</evidence>
<dbReference type="RefSeq" id="WP_006250843.1">
    <property type="nucleotide sequence ID" value="NZ_CP017484.1"/>
</dbReference>
<proteinExistence type="inferred from homology"/>
<organism evidence="5 6">
    <name type="scientific">Mannheimia haemolytica</name>
    <name type="common">Pasteurella haemolytica</name>
    <dbReference type="NCBI Taxonomy" id="75985"/>
    <lineage>
        <taxon>Bacteria</taxon>
        <taxon>Pseudomonadati</taxon>
        <taxon>Pseudomonadota</taxon>
        <taxon>Gammaproteobacteria</taxon>
        <taxon>Pasteurellales</taxon>
        <taxon>Pasteurellaceae</taxon>
        <taxon>Mannheimia</taxon>
    </lineage>
</organism>
<evidence type="ECO:0000256" key="2">
    <source>
        <dbReference type="ARBA" id="ARBA00023002"/>
    </source>
</evidence>
<evidence type="ECO:0000259" key="3">
    <source>
        <dbReference type="Pfam" id="PF01408"/>
    </source>
</evidence>
<dbReference type="PANTHER" id="PTHR43708:SF5">
    <property type="entry name" value="CONSERVED EXPRESSED OXIDOREDUCTASE (EUROFUNG)-RELATED"/>
    <property type="match status" value="1"/>
</dbReference>
<dbReference type="GO" id="GO:0016491">
    <property type="term" value="F:oxidoreductase activity"/>
    <property type="evidence" value="ECO:0007669"/>
    <property type="project" value="UniProtKB-KW"/>
</dbReference>
<evidence type="ECO:0000259" key="4">
    <source>
        <dbReference type="Pfam" id="PF02894"/>
    </source>
</evidence>
<feature type="domain" description="Gfo/Idh/MocA-like oxidoreductase N-terminal" evidence="3">
    <location>
        <begin position="4"/>
        <end position="119"/>
    </location>
</feature>
<dbReference type="InterPro" id="IPR004104">
    <property type="entry name" value="Gfo/Idh/MocA-like_OxRdtase_C"/>
</dbReference>
<protein>
    <submittedName>
        <fullName evidence="5">Uncharacterized oxidoreductase yvaA</fullName>
        <ecNumber evidence="5">1.-.-.-</ecNumber>
    </submittedName>
</protein>
<dbReference type="Pfam" id="PF02894">
    <property type="entry name" value="GFO_IDH_MocA_C"/>
    <property type="match status" value="1"/>
</dbReference>
<gene>
    <name evidence="5" type="primary">yvaA</name>
    <name evidence="5" type="ORF">NCTC9380_01583</name>
</gene>
<accession>A0A378ND25</accession>
<dbReference type="Gene3D" id="3.30.360.10">
    <property type="entry name" value="Dihydrodipicolinate Reductase, domain 2"/>
    <property type="match status" value="1"/>
</dbReference>
<dbReference type="Gene3D" id="3.40.50.720">
    <property type="entry name" value="NAD(P)-binding Rossmann-like Domain"/>
    <property type="match status" value="1"/>
</dbReference>
<comment type="similarity">
    <text evidence="1">Belongs to the Gfo/Idh/MocA family.</text>
</comment>
<dbReference type="Proteomes" id="UP000254031">
    <property type="component" value="Unassembled WGS sequence"/>
</dbReference>
<dbReference type="EMBL" id="UGPL01000006">
    <property type="protein sequence ID" value="STY66290.1"/>
    <property type="molecule type" value="Genomic_DNA"/>
</dbReference>
<reference evidence="5 6" key="1">
    <citation type="submission" date="2018-06" db="EMBL/GenBank/DDBJ databases">
        <authorList>
            <consortium name="Pathogen Informatics"/>
            <person name="Doyle S."/>
        </authorList>
    </citation>
    <scope>NUCLEOTIDE SEQUENCE [LARGE SCALE GENOMIC DNA]</scope>
    <source>
        <strain evidence="5 6">NCTC9380</strain>
    </source>
</reference>
<dbReference type="InterPro" id="IPR000683">
    <property type="entry name" value="Gfo/Idh/MocA-like_OxRdtase_N"/>
</dbReference>
<evidence type="ECO:0000256" key="1">
    <source>
        <dbReference type="ARBA" id="ARBA00010928"/>
    </source>
</evidence>
<dbReference type="Pfam" id="PF01408">
    <property type="entry name" value="GFO_IDH_MocA"/>
    <property type="match status" value="1"/>
</dbReference>
<evidence type="ECO:0000313" key="5">
    <source>
        <dbReference type="EMBL" id="STY66290.1"/>
    </source>
</evidence>
<dbReference type="GO" id="GO:0000166">
    <property type="term" value="F:nucleotide binding"/>
    <property type="evidence" value="ECO:0007669"/>
    <property type="project" value="InterPro"/>
</dbReference>
<name>A0A378ND25_MANHA</name>
<dbReference type="PANTHER" id="PTHR43708">
    <property type="entry name" value="CONSERVED EXPRESSED OXIDOREDUCTASE (EUROFUNG)"/>
    <property type="match status" value="1"/>
</dbReference>
<dbReference type="SUPFAM" id="SSF51735">
    <property type="entry name" value="NAD(P)-binding Rossmann-fold domains"/>
    <property type="match status" value="1"/>
</dbReference>